<sequence length="1965" mass="214308">MFNVSTFSAFAALSFLFNVVVVGASHVLHDISCFICLCLMTVVQVDVITNSHHWSPTTVGGFLLAHCLPIVDTQVTLKLSIWNLVTLNISCPLPFFLLVWEKAQHERSLRRQFKFHSKWLRNHSLFGSAEYKQTRKEHRRHKSYAKKSLKSVEKELKLAQLVELLSGYERLVHEIKVAELLARYENLVTPLYSLLVFCCFMIGGLLDLVKYAYCSWLLVPSTSLSVNHKFHLSVIVPNGSIIIVLVSNDSTVLEAKQAATLAVGLSVVGLQLYRPGRCWKRLPSSRSLHDLGLNPSTLVQLGPRPQSQSWSQSRNTKSSVLPTTFSHLDPVLTNPVIDQNTVSPILRLSQTRTKSDPTKATAKNVVCHHTGIWFADINPQVSPSWSIPVATTHTVGVASSSNSLPVGKHTHSHLNLKYQPSLPTLSKSPKPTIRHPPFPPITLLDFIPPPIVAQLGLSKVAELIDPTLTQVITVPQGDSPLPEPPPLLEPVTVLNTQVAGYSLDSMSYQDWIPSPELALAVFGFLDSVSCVSQKRAIMSALFKSWSQLDKCPPSIAQIESLNLSTTTVGPEQALLSRFFVELVDGHNLFVEMPSMLTIRDLREFLYQERNVIYALSCTLAFGMVKLEDSSLLSSYNIPTDSTLKFVVQVRGGADRASRTQGSDTKEFLTSSGSSPPSQNNATPTTEPSSLSTTSTVEPSTLYTTSSVEQSTRSAQSDPPPPIPLRDESHETPSLGGSSVDGSSNPGVSPYSHQSRRLFRFSRESSTSVSDLGVDDTSATTSNIIGSTPTNLEVQEQDPISETRGFTFSPFLEPKTPVVAASSAALTASSAVSPTLSFVRSDSNLSDVLTAPEPSLFVPYTVSDSEADSVSSQSVQSDFDVVADGEDGDIDYELLNQFQGLGFDDSASDLDSVGGLEDLLNGTSSLNLDSFDAVDLFELEQSLADLDLGYGTAPFISAAGKAKGAKKAKQSKPATKPIKAKVAKPRKGKGKRLIEEDEEDDVPDEIDKGPPSDPVPGTPTPLPRVKVPQGSIFINATTSLIPHELKPRYRSFARIYDKFLSTSQSILECERFLNTMTAMPLRQALVAFETQFGFIHPAGAAMIAIQERVKSVSKHNADNNMEGETVFSIVPQLYKCPQGMVDGLDHCSCFTGDWSYSVNQATFDVLQERHDASVFSLGADLNQLRQELVLRGRTIVPSVVFVLSLNRYLFCPKLLFDLGVCAEPVFGIKIVNVDAIHEAMYKISLALLVKAGTPSSVEEEGDGDGDGGLVGSPVQVPVQGPVQGPMEGPVQGPVQGLVQGSPVQVPVQGSPVQGSPVQGPVRGPVQVPVQGPVQGGVNPVPKKYSVLGGSSRDESADSNIEKWSERPQLGLWKKEHYVLLDKIQNLDNRLAEVFTDQNFLNGFCPLCFTEHKGSSDVATLLAFEQHIITRHFHRPDSSRPRFPSRGSYSDINLFNKNLAVLIPDSPGPGSLEPCPICQLQGHPQDLLRHMIDAHSTFVPPVATGVPTVPTPPAVQTFPVIPVTPVAPAAPATLAPNLADADAPVTDTSTITVVNRQLVAGSDASRCVTSLGIMDPRLVNQAFEMGSSYVYSMNHPATAARSMRPGSYPIWIQGPDGKTLKPPRTAMTDRELKLHDFIVLRQLLATWQAFTNGDPSDTDMTRVYRTLKTQDSTQSYGPYLAHRSDFAAATRSKLSDSEAMELFGTIQQYNKKGGIKNVTGVIVQTFHWTNSARLLNTPIHQHRVQVAQDNQHRLNVQVDDVGNVDVGDVDVLDQNEDVEMKDVFGHPVPCQLFFDKAPISPASFRLSSELYTELMDLSKILLIGLSMVNKKVIGRSFKIQKNGMHHVFQSALTTLNEFVQTLPTFTGGEWCSGSILFKSYSKAPDFGKEPMSFSGATELGVVFFKNSDSKISYILPLFQVLATTTFNPTRNQPVTAKVKVLGLHSILFGDKLANSLIRNFNLFLVHS</sequence>
<gene>
    <name evidence="4" type="ORF">BCR33DRAFT_278783</name>
</gene>
<keyword evidence="2" id="KW-0812">Transmembrane</keyword>
<name>A0A1Y2C6U1_9FUNG</name>
<evidence type="ECO:0000313" key="4">
    <source>
        <dbReference type="EMBL" id="ORY42743.1"/>
    </source>
</evidence>
<feature type="compositionally biased region" description="Low complexity" evidence="1">
    <location>
        <begin position="682"/>
        <end position="701"/>
    </location>
</feature>
<evidence type="ECO:0000313" key="5">
    <source>
        <dbReference type="Proteomes" id="UP000193642"/>
    </source>
</evidence>
<keyword evidence="2" id="KW-1133">Transmembrane helix</keyword>
<accession>A0A1Y2C6U1</accession>
<proteinExistence type="predicted"/>
<keyword evidence="2" id="KW-0472">Membrane</keyword>
<dbReference type="Proteomes" id="UP000193642">
    <property type="component" value="Unassembled WGS sequence"/>
</dbReference>
<dbReference type="SUPFAM" id="SSF54236">
    <property type="entry name" value="Ubiquitin-like"/>
    <property type="match status" value="1"/>
</dbReference>
<feature type="compositionally biased region" description="Polar residues" evidence="1">
    <location>
        <begin position="658"/>
        <end position="681"/>
    </location>
</feature>
<dbReference type="Gene3D" id="3.10.20.90">
    <property type="entry name" value="Phosphatidylinositol 3-kinase Catalytic Subunit, Chain A, domain 1"/>
    <property type="match status" value="1"/>
</dbReference>
<feature type="transmembrane region" description="Helical" evidence="2">
    <location>
        <begin position="81"/>
        <end position="100"/>
    </location>
</feature>
<dbReference type="EMBL" id="MCGO01000027">
    <property type="protein sequence ID" value="ORY42743.1"/>
    <property type="molecule type" value="Genomic_DNA"/>
</dbReference>
<evidence type="ECO:0000259" key="3">
    <source>
        <dbReference type="PROSITE" id="PS50053"/>
    </source>
</evidence>
<feature type="compositionally biased region" description="Polar residues" evidence="1">
    <location>
        <begin position="734"/>
        <end position="752"/>
    </location>
</feature>
<feature type="transmembrane region" description="Helical" evidence="2">
    <location>
        <begin position="6"/>
        <end position="24"/>
    </location>
</feature>
<feature type="compositionally biased region" description="Basic residues" evidence="1">
    <location>
        <begin position="977"/>
        <end position="990"/>
    </location>
</feature>
<feature type="region of interest" description="Disordered" evidence="1">
    <location>
        <begin position="653"/>
        <end position="785"/>
    </location>
</feature>
<reference evidence="4 5" key="1">
    <citation type="submission" date="2016-07" db="EMBL/GenBank/DDBJ databases">
        <title>Pervasive Adenine N6-methylation of Active Genes in Fungi.</title>
        <authorList>
            <consortium name="DOE Joint Genome Institute"/>
            <person name="Mondo S.J."/>
            <person name="Dannebaum R.O."/>
            <person name="Kuo R.C."/>
            <person name="Labutti K."/>
            <person name="Haridas S."/>
            <person name="Kuo A."/>
            <person name="Salamov A."/>
            <person name="Ahrendt S.R."/>
            <person name="Lipzen A."/>
            <person name="Sullivan W."/>
            <person name="Andreopoulos W.B."/>
            <person name="Clum A."/>
            <person name="Lindquist E."/>
            <person name="Daum C."/>
            <person name="Ramamoorthy G.K."/>
            <person name="Gryganskyi A."/>
            <person name="Culley D."/>
            <person name="Magnuson J.K."/>
            <person name="James T.Y."/>
            <person name="O'Malley M.A."/>
            <person name="Stajich J.E."/>
            <person name="Spatafora J.W."/>
            <person name="Visel A."/>
            <person name="Grigoriev I.V."/>
        </authorList>
    </citation>
    <scope>NUCLEOTIDE SEQUENCE [LARGE SCALE GENOMIC DNA]</scope>
    <source>
        <strain evidence="4 5">JEL800</strain>
    </source>
</reference>
<feature type="compositionally biased region" description="Polar residues" evidence="1">
    <location>
        <begin position="776"/>
        <end position="785"/>
    </location>
</feature>
<keyword evidence="5" id="KW-1185">Reference proteome</keyword>
<feature type="compositionally biased region" description="Polar residues" evidence="1">
    <location>
        <begin position="702"/>
        <end position="716"/>
    </location>
</feature>
<evidence type="ECO:0000256" key="2">
    <source>
        <dbReference type="SAM" id="Phobius"/>
    </source>
</evidence>
<feature type="transmembrane region" description="Helical" evidence="2">
    <location>
        <begin position="191"/>
        <end position="213"/>
    </location>
</feature>
<feature type="compositionally biased region" description="Acidic residues" evidence="1">
    <location>
        <begin position="994"/>
        <end position="1003"/>
    </location>
</feature>
<dbReference type="PROSITE" id="PS50053">
    <property type="entry name" value="UBIQUITIN_2"/>
    <property type="match status" value="1"/>
</dbReference>
<feature type="compositionally biased region" description="Pro residues" evidence="1">
    <location>
        <begin position="1010"/>
        <end position="1021"/>
    </location>
</feature>
<protein>
    <recommendedName>
        <fullName evidence="3">Ubiquitin-like domain-containing protein</fullName>
    </recommendedName>
</protein>
<dbReference type="InterPro" id="IPR000626">
    <property type="entry name" value="Ubiquitin-like_dom"/>
</dbReference>
<dbReference type="OrthoDB" id="2181741at2759"/>
<feature type="region of interest" description="Disordered" evidence="1">
    <location>
        <begin position="1254"/>
        <end position="1273"/>
    </location>
</feature>
<evidence type="ECO:0000256" key="1">
    <source>
        <dbReference type="SAM" id="MobiDB-lite"/>
    </source>
</evidence>
<comment type="caution">
    <text evidence="4">The sequence shown here is derived from an EMBL/GenBank/DDBJ whole genome shotgun (WGS) entry which is preliminary data.</text>
</comment>
<feature type="region of interest" description="Disordered" evidence="1">
    <location>
        <begin position="963"/>
        <end position="1025"/>
    </location>
</feature>
<feature type="domain" description="Ubiquitin-like" evidence="3">
    <location>
        <begin position="576"/>
        <end position="652"/>
    </location>
</feature>
<organism evidence="4 5">
    <name type="scientific">Rhizoclosmatium globosum</name>
    <dbReference type="NCBI Taxonomy" id="329046"/>
    <lineage>
        <taxon>Eukaryota</taxon>
        <taxon>Fungi</taxon>
        <taxon>Fungi incertae sedis</taxon>
        <taxon>Chytridiomycota</taxon>
        <taxon>Chytridiomycota incertae sedis</taxon>
        <taxon>Chytridiomycetes</taxon>
        <taxon>Chytridiales</taxon>
        <taxon>Chytriomycetaceae</taxon>
        <taxon>Rhizoclosmatium</taxon>
    </lineage>
</organism>
<dbReference type="InterPro" id="IPR029071">
    <property type="entry name" value="Ubiquitin-like_domsf"/>
</dbReference>